<evidence type="ECO:0000256" key="18">
    <source>
        <dbReference type="ARBA" id="ARBA00037796"/>
    </source>
</evidence>
<evidence type="ECO:0000256" key="20">
    <source>
        <dbReference type="ARBA" id="ARBA00038823"/>
    </source>
</evidence>
<dbReference type="GO" id="GO:0043197">
    <property type="term" value="C:dendritic spine"/>
    <property type="evidence" value="ECO:0007669"/>
    <property type="project" value="UniProtKB-SubCell"/>
</dbReference>
<dbReference type="InterPro" id="IPR021885">
    <property type="entry name" value="DUF3496"/>
</dbReference>
<organism evidence="26 27">
    <name type="scientific">Phrynocephalus forsythii</name>
    <dbReference type="NCBI Taxonomy" id="171643"/>
    <lineage>
        <taxon>Eukaryota</taxon>
        <taxon>Metazoa</taxon>
        <taxon>Chordata</taxon>
        <taxon>Craniata</taxon>
        <taxon>Vertebrata</taxon>
        <taxon>Euteleostomi</taxon>
        <taxon>Lepidosauria</taxon>
        <taxon>Squamata</taxon>
        <taxon>Bifurcata</taxon>
        <taxon>Unidentata</taxon>
        <taxon>Episquamata</taxon>
        <taxon>Toxicofera</taxon>
        <taxon>Iguania</taxon>
        <taxon>Acrodonta</taxon>
        <taxon>Agamidae</taxon>
        <taxon>Agaminae</taxon>
        <taxon>Phrynocephalus</taxon>
    </lineage>
</organism>
<evidence type="ECO:0000313" key="27">
    <source>
        <dbReference type="Proteomes" id="UP001142489"/>
    </source>
</evidence>
<accession>A0A9Q0XB80</accession>
<feature type="compositionally biased region" description="Basic and acidic residues" evidence="24">
    <location>
        <begin position="630"/>
        <end position="643"/>
    </location>
</feature>
<dbReference type="Proteomes" id="UP001142489">
    <property type="component" value="Unassembled WGS sequence"/>
</dbReference>
<dbReference type="GO" id="GO:0016323">
    <property type="term" value="C:basolateral plasma membrane"/>
    <property type="evidence" value="ECO:0007669"/>
    <property type="project" value="UniProtKB-SubCell"/>
</dbReference>
<evidence type="ECO:0000256" key="11">
    <source>
        <dbReference type="ARBA" id="ARBA00023018"/>
    </source>
</evidence>
<evidence type="ECO:0000256" key="1">
    <source>
        <dbReference type="ARBA" id="ARBA00004279"/>
    </source>
</evidence>
<keyword evidence="11" id="KW-0770">Synapse</keyword>
<evidence type="ECO:0000256" key="5">
    <source>
        <dbReference type="ARBA" id="ARBA00004552"/>
    </source>
</evidence>
<feature type="region of interest" description="Disordered" evidence="24">
    <location>
        <begin position="574"/>
        <end position="611"/>
    </location>
</feature>
<keyword evidence="14" id="KW-0564">Palmitate</keyword>
<feature type="coiled-coil region" evidence="23">
    <location>
        <begin position="144"/>
        <end position="199"/>
    </location>
</feature>
<dbReference type="Pfam" id="PF03285">
    <property type="entry name" value="Paralemmin"/>
    <property type="match status" value="2"/>
</dbReference>
<keyword evidence="16" id="KW-0449">Lipoprotein</keyword>
<evidence type="ECO:0000256" key="9">
    <source>
        <dbReference type="ARBA" id="ARBA00022553"/>
    </source>
</evidence>
<evidence type="ECO:0000256" key="24">
    <source>
        <dbReference type="SAM" id="MobiDB-lite"/>
    </source>
</evidence>
<comment type="subcellular location">
    <subcellularLocation>
        <location evidence="18">Apicolateral cell membrane</location>
        <topology evidence="18">Lipid-anchor</topology>
    </subcellularLocation>
    <subcellularLocation>
        <location evidence="19">Basolateral cell membrane</location>
        <topology evidence="19">Lipid-anchor</topology>
    </subcellularLocation>
    <subcellularLocation>
        <location evidence="2">Cell membrane</location>
        <topology evidence="2">Lipid-anchor</topology>
        <orientation evidence="2">Cytoplasmic side</orientation>
    </subcellularLocation>
    <subcellularLocation>
        <location evidence="3">Cell projection</location>
        <location evidence="3">Axon</location>
    </subcellularLocation>
    <subcellularLocation>
        <location evidence="1">Cell projection</location>
        <location evidence="1">Dendrite</location>
    </subcellularLocation>
    <subcellularLocation>
        <location evidence="5">Cell projection</location>
        <location evidence="5">Dendritic spine</location>
    </subcellularLocation>
    <subcellularLocation>
        <location evidence="4">Cell projection</location>
        <location evidence="4">Filopodium membrane</location>
        <topology evidence="4">Lipid-anchor</topology>
    </subcellularLocation>
</comment>
<name>A0A9Q0XB80_9SAUR</name>
<evidence type="ECO:0000256" key="14">
    <source>
        <dbReference type="ARBA" id="ARBA00023139"/>
    </source>
</evidence>
<dbReference type="OrthoDB" id="9934905at2759"/>
<keyword evidence="15" id="KW-0966">Cell projection</keyword>
<dbReference type="GO" id="GO:0030424">
    <property type="term" value="C:axon"/>
    <property type="evidence" value="ECO:0007669"/>
    <property type="project" value="UniProtKB-SubCell"/>
</dbReference>
<feature type="compositionally biased region" description="Basic and acidic residues" evidence="24">
    <location>
        <begin position="675"/>
        <end position="686"/>
    </location>
</feature>
<evidence type="ECO:0000256" key="7">
    <source>
        <dbReference type="ARBA" id="ARBA00022475"/>
    </source>
</evidence>
<evidence type="ECO:0000256" key="16">
    <source>
        <dbReference type="ARBA" id="ARBA00023288"/>
    </source>
</evidence>
<dbReference type="GO" id="GO:0031527">
    <property type="term" value="C:filopodium membrane"/>
    <property type="evidence" value="ECO:0007669"/>
    <property type="project" value="UniProtKB-SubCell"/>
</dbReference>
<dbReference type="GO" id="GO:0008360">
    <property type="term" value="P:regulation of cell shape"/>
    <property type="evidence" value="ECO:0007669"/>
    <property type="project" value="UniProtKB-KW"/>
</dbReference>
<evidence type="ECO:0000256" key="21">
    <source>
        <dbReference type="ARBA" id="ARBA00040790"/>
    </source>
</evidence>
<evidence type="ECO:0000313" key="26">
    <source>
        <dbReference type="EMBL" id="KAJ7308282.1"/>
    </source>
</evidence>
<evidence type="ECO:0000256" key="13">
    <source>
        <dbReference type="ARBA" id="ARBA00023136"/>
    </source>
</evidence>
<keyword evidence="12 23" id="KW-0175">Coiled coil</keyword>
<dbReference type="PANTHER" id="PTHR10498">
    <property type="entry name" value="PARALEMMIN-RELATED"/>
    <property type="match status" value="1"/>
</dbReference>
<evidence type="ECO:0000256" key="6">
    <source>
        <dbReference type="ARBA" id="ARBA00005756"/>
    </source>
</evidence>
<keyword evidence="7" id="KW-1003">Cell membrane</keyword>
<comment type="caution">
    <text evidence="26">The sequence shown here is derived from an EMBL/GenBank/DDBJ whole genome shotgun (WGS) entry which is preliminary data.</text>
</comment>
<evidence type="ECO:0000256" key="10">
    <source>
        <dbReference type="ARBA" id="ARBA00022960"/>
    </source>
</evidence>
<evidence type="ECO:0000256" key="4">
    <source>
        <dbReference type="ARBA" id="ARBA00004527"/>
    </source>
</evidence>
<protein>
    <recommendedName>
        <fullName evidence="21">Paralemmin-1</fullName>
    </recommendedName>
    <alternativeName>
        <fullName evidence="22">Paralemmin</fullName>
    </alternativeName>
</protein>
<comment type="subunit">
    <text evidence="20">Interacts with dopamine receptor DRD3.</text>
</comment>
<proteinExistence type="inferred from homology"/>
<keyword evidence="17" id="KW-0636">Prenylation</keyword>
<sequence length="697" mass="76768">MSTERLPHKPGFHGGLKNQCSETDVELGQLRKKLEAESARRAQLESANAELQAELSSARRLHKSYDDLQKSKLQLEEEIAGLRHQVQRHAFDLDQAERSKRDAEDRAKQEVKQKLEEVNLFLQTQAASQEALEQIRAASHASLRHQMETRIRDLESELGKLQRSQQEVDWLKESAHSKLERANEMLAESNARLLQERSRSGSVLAGSFWGGSLSADPAPETLSFGHLGGGGLAFSRPLGLAGGLVDPAGRPRASKRRVEAYVAKMQKKMEQAIKMELDKAREEMDAASAHISMIGSVGGSSTLLNPNPDPVSKAYQEYLETDKGGLRLHMEASFRQHGPSRWMDVFARHGSGPFGASSFPGVFSDLKALFCSHWWQTCGVNGLIDTGTIQQERLQAIAEKRKRQTEIENKRRQLEDDRRHLQHLKALRERWLLEGTQSSNAEEAEAMKKQMEEDDAKAKELEVSVQRLESELEQLENGISASSTQEKMAEEAQVAAQEENVPHTPKVRSPRICGKIANSPMKTAEGGGGMMKAVVHAVRAEDGALENGLHQLSSSEVDELIHKADEVTLSEASEWAKEAEQGSRSQQATPRKEITGLQAKPNVEDEDETKKVLGLEGTIKAELVVIEEAENKPGADATGKEHGPPNGTAAVEPVTDVPQKAPESLPGEQPSANDTEPKGGEPEPGTKKQRCKCCSVM</sequence>
<evidence type="ECO:0000256" key="15">
    <source>
        <dbReference type="ARBA" id="ARBA00023273"/>
    </source>
</evidence>
<keyword evidence="13" id="KW-0472">Membrane</keyword>
<evidence type="ECO:0000256" key="19">
    <source>
        <dbReference type="ARBA" id="ARBA00037871"/>
    </source>
</evidence>
<evidence type="ECO:0000256" key="3">
    <source>
        <dbReference type="ARBA" id="ARBA00004489"/>
    </source>
</evidence>
<evidence type="ECO:0000259" key="25">
    <source>
        <dbReference type="Pfam" id="PF12001"/>
    </source>
</evidence>
<dbReference type="AlphaFoldDB" id="A0A9Q0XB80"/>
<gene>
    <name evidence="26" type="ORF">JRQ81_008811</name>
</gene>
<evidence type="ECO:0000256" key="12">
    <source>
        <dbReference type="ARBA" id="ARBA00023054"/>
    </source>
</evidence>
<feature type="region of interest" description="Disordered" evidence="24">
    <location>
        <begin position="630"/>
        <end position="697"/>
    </location>
</feature>
<dbReference type="InterPro" id="IPR004965">
    <property type="entry name" value="Paralemmin"/>
</dbReference>
<feature type="coiled-coil region" evidence="23">
    <location>
        <begin position="397"/>
        <end position="485"/>
    </location>
</feature>
<keyword evidence="27" id="KW-1185">Reference proteome</keyword>
<evidence type="ECO:0000256" key="22">
    <source>
        <dbReference type="ARBA" id="ARBA00041963"/>
    </source>
</evidence>
<reference evidence="26" key="1">
    <citation type="journal article" date="2023" name="DNA Res.">
        <title>Chromosome-level genome assembly of Phrynocephalus forsythii using third-generation DNA sequencing and Hi-C analysis.</title>
        <authorList>
            <person name="Qi Y."/>
            <person name="Zhao W."/>
            <person name="Zhao Y."/>
            <person name="Niu C."/>
            <person name="Cao S."/>
            <person name="Zhang Y."/>
        </authorList>
    </citation>
    <scope>NUCLEOTIDE SEQUENCE</scope>
    <source>
        <tissue evidence="26">Muscle</tissue>
    </source>
</reference>
<keyword evidence="9" id="KW-0597">Phosphoprotein</keyword>
<keyword evidence="10" id="KW-0133">Cell shape</keyword>
<dbReference type="PANTHER" id="PTHR10498:SF6">
    <property type="entry name" value="PARALEMMIN-1"/>
    <property type="match status" value="1"/>
</dbReference>
<evidence type="ECO:0000256" key="2">
    <source>
        <dbReference type="ARBA" id="ARBA00004342"/>
    </source>
</evidence>
<dbReference type="Pfam" id="PF12001">
    <property type="entry name" value="DUF3496"/>
    <property type="match status" value="1"/>
</dbReference>
<comment type="similarity">
    <text evidence="6">Belongs to the paralemmin family.</text>
</comment>
<evidence type="ECO:0000256" key="8">
    <source>
        <dbReference type="ARBA" id="ARBA00022481"/>
    </source>
</evidence>
<evidence type="ECO:0000256" key="17">
    <source>
        <dbReference type="ARBA" id="ARBA00023289"/>
    </source>
</evidence>
<keyword evidence="8" id="KW-0488">Methylation</keyword>
<dbReference type="EMBL" id="JAPFRF010000018">
    <property type="protein sequence ID" value="KAJ7308282.1"/>
    <property type="molecule type" value="Genomic_DNA"/>
</dbReference>
<evidence type="ECO:0000256" key="23">
    <source>
        <dbReference type="SAM" id="Coils"/>
    </source>
</evidence>
<feature type="coiled-coil region" evidence="23">
    <location>
        <begin position="27"/>
        <end position="113"/>
    </location>
</feature>
<feature type="domain" description="DUF3496" evidence="25">
    <location>
        <begin position="144"/>
        <end position="226"/>
    </location>
</feature>
<dbReference type="GO" id="GO:0016327">
    <property type="term" value="C:apicolateral plasma membrane"/>
    <property type="evidence" value="ECO:0007669"/>
    <property type="project" value="UniProtKB-SubCell"/>
</dbReference>